<keyword evidence="5" id="KW-1185">Reference proteome</keyword>
<dbReference type="PANTHER" id="PTHR44757:SF2">
    <property type="entry name" value="BIOFILM ARCHITECTURE MAINTENANCE PROTEIN MBAA"/>
    <property type="match status" value="1"/>
</dbReference>
<accession>A0A4R3ID67</accession>
<evidence type="ECO:0000259" key="3">
    <source>
        <dbReference type="PROSITE" id="PS50887"/>
    </source>
</evidence>
<dbReference type="Pfam" id="PF00672">
    <property type="entry name" value="HAMP"/>
    <property type="match status" value="1"/>
</dbReference>
<dbReference type="GO" id="GO:0016020">
    <property type="term" value="C:membrane"/>
    <property type="evidence" value="ECO:0007669"/>
    <property type="project" value="InterPro"/>
</dbReference>
<dbReference type="OrthoDB" id="8416215at2"/>
<keyword evidence="1" id="KW-0472">Membrane</keyword>
<evidence type="ECO:0000256" key="1">
    <source>
        <dbReference type="SAM" id="Phobius"/>
    </source>
</evidence>
<dbReference type="PROSITE" id="PS50885">
    <property type="entry name" value="HAMP"/>
    <property type="match status" value="1"/>
</dbReference>
<dbReference type="InterPro" id="IPR052155">
    <property type="entry name" value="Biofilm_reg_signaling"/>
</dbReference>
<keyword evidence="1" id="KW-0812">Transmembrane</keyword>
<gene>
    <name evidence="4" type="ORF">BCF53_1019</name>
</gene>
<feature type="domain" description="GGDEF" evidence="3">
    <location>
        <begin position="295"/>
        <end position="432"/>
    </location>
</feature>
<dbReference type="SMART" id="SM00304">
    <property type="entry name" value="HAMP"/>
    <property type="match status" value="1"/>
</dbReference>
<dbReference type="CDD" id="cd01949">
    <property type="entry name" value="GGDEF"/>
    <property type="match status" value="1"/>
</dbReference>
<feature type="transmembrane region" description="Helical" evidence="1">
    <location>
        <begin position="12"/>
        <end position="31"/>
    </location>
</feature>
<dbReference type="CDD" id="cd06225">
    <property type="entry name" value="HAMP"/>
    <property type="match status" value="1"/>
</dbReference>
<evidence type="ECO:0000259" key="2">
    <source>
        <dbReference type="PROSITE" id="PS50885"/>
    </source>
</evidence>
<dbReference type="RefSeq" id="WP_132698601.1">
    <property type="nucleotide sequence ID" value="NZ_SLZR01000001.1"/>
</dbReference>
<feature type="transmembrane region" description="Helical" evidence="1">
    <location>
        <begin position="183"/>
        <end position="205"/>
    </location>
</feature>
<dbReference type="Proteomes" id="UP000295793">
    <property type="component" value="Unassembled WGS sequence"/>
</dbReference>
<dbReference type="EMBL" id="SLZR01000001">
    <property type="protein sequence ID" value="TCS43667.1"/>
    <property type="molecule type" value="Genomic_DNA"/>
</dbReference>
<dbReference type="GO" id="GO:0007165">
    <property type="term" value="P:signal transduction"/>
    <property type="evidence" value="ECO:0007669"/>
    <property type="project" value="InterPro"/>
</dbReference>
<dbReference type="SUPFAM" id="SSF55073">
    <property type="entry name" value="Nucleotide cyclase"/>
    <property type="match status" value="1"/>
</dbReference>
<dbReference type="PANTHER" id="PTHR44757">
    <property type="entry name" value="DIGUANYLATE CYCLASE DGCP"/>
    <property type="match status" value="1"/>
</dbReference>
<dbReference type="InterPro" id="IPR003660">
    <property type="entry name" value="HAMP_dom"/>
</dbReference>
<comment type="caution">
    <text evidence="4">The sequence shown here is derived from an EMBL/GenBank/DDBJ whole genome shotgun (WGS) entry which is preliminary data.</text>
</comment>
<name>A0A4R3ID67_9GAMM</name>
<organism evidence="4 5">
    <name type="scientific">Reinekea marinisedimentorum</name>
    <dbReference type="NCBI Taxonomy" id="230495"/>
    <lineage>
        <taxon>Bacteria</taxon>
        <taxon>Pseudomonadati</taxon>
        <taxon>Pseudomonadota</taxon>
        <taxon>Gammaproteobacteria</taxon>
        <taxon>Oceanospirillales</taxon>
        <taxon>Saccharospirillaceae</taxon>
        <taxon>Reinekea</taxon>
    </lineage>
</organism>
<dbReference type="NCBIfam" id="TIGR00254">
    <property type="entry name" value="GGDEF"/>
    <property type="match status" value="1"/>
</dbReference>
<sequence length="433" mass="48666">MKLSTRIKQFYLLVMIVSVFAIMGLSVFAFFQVSKNQQVLIVESVDAALDAEVRQKVSILMDSMASSLFNPIYNYDFNEMEIILKSVARNREVSNVFIFDNDSRLLVNLNQTVEDEVALLQLIKTTPLQMISSLPFGDDLLFVHPVASQSVQLGYVVAIVSLDSKQVVESKIASQFEDMSNDFITQLSIILLLAAALVVATSFYYNYAITRYLLKPLQYLATRAHQVGLQNYDEKIKLLADEELVDLAQSLDTMRAMLRTSNSRQRRLAYFDKVTELPNRHKFHNDVERLIEEGEPFCILFCDLDDFKAVNDTKGHSIGDELLSAFGNRAIGRLSLTGANDFRLYRVGGDEFVLTLRNVITQEDVIKVANTLVEATAQPFRVQQALCEIGVSVGGACFPEHGSNLETLLIHADLAMYAAKHKGKNQVQMYGEE</sequence>
<reference evidence="4 5" key="1">
    <citation type="submission" date="2019-03" db="EMBL/GenBank/DDBJ databases">
        <title>Genomic Encyclopedia of Archaeal and Bacterial Type Strains, Phase II (KMG-II): from individual species to whole genera.</title>
        <authorList>
            <person name="Goeker M."/>
        </authorList>
    </citation>
    <scope>NUCLEOTIDE SEQUENCE [LARGE SCALE GENOMIC DNA]</scope>
    <source>
        <strain evidence="4 5">DSM 15388</strain>
    </source>
</reference>
<dbReference type="InterPro" id="IPR029787">
    <property type="entry name" value="Nucleotide_cyclase"/>
</dbReference>
<dbReference type="AlphaFoldDB" id="A0A4R3ID67"/>
<dbReference type="SMART" id="SM00267">
    <property type="entry name" value="GGDEF"/>
    <property type="match status" value="1"/>
</dbReference>
<dbReference type="Gene3D" id="6.10.340.10">
    <property type="match status" value="1"/>
</dbReference>
<dbReference type="InterPro" id="IPR000160">
    <property type="entry name" value="GGDEF_dom"/>
</dbReference>
<evidence type="ECO:0000313" key="5">
    <source>
        <dbReference type="Proteomes" id="UP000295793"/>
    </source>
</evidence>
<evidence type="ECO:0000313" key="4">
    <source>
        <dbReference type="EMBL" id="TCS43667.1"/>
    </source>
</evidence>
<protein>
    <submittedName>
        <fullName evidence="4">Diguanylate cyclase (GGDEF)-like protein</fullName>
    </submittedName>
</protein>
<proteinExistence type="predicted"/>
<dbReference type="Gene3D" id="3.30.70.270">
    <property type="match status" value="1"/>
</dbReference>
<keyword evidence="1" id="KW-1133">Transmembrane helix</keyword>
<feature type="domain" description="HAMP" evidence="2">
    <location>
        <begin position="211"/>
        <end position="263"/>
    </location>
</feature>
<dbReference type="Pfam" id="PF00990">
    <property type="entry name" value="GGDEF"/>
    <property type="match status" value="1"/>
</dbReference>
<dbReference type="InterPro" id="IPR043128">
    <property type="entry name" value="Rev_trsase/Diguanyl_cyclase"/>
</dbReference>
<dbReference type="PROSITE" id="PS50887">
    <property type="entry name" value="GGDEF"/>
    <property type="match status" value="1"/>
</dbReference>